<organism evidence="1 2">
    <name type="scientific">Mythimna loreyi</name>
    <dbReference type="NCBI Taxonomy" id="667449"/>
    <lineage>
        <taxon>Eukaryota</taxon>
        <taxon>Metazoa</taxon>
        <taxon>Ecdysozoa</taxon>
        <taxon>Arthropoda</taxon>
        <taxon>Hexapoda</taxon>
        <taxon>Insecta</taxon>
        <taxon>Pterygota</taxon>
        <taxon>Neoptera</taxon>
        <taxon>Endopterygota</taxon>
        <taxon>Lepidoptera</taxon>
        <taxon>Glossata</taxon>
        <taxon>Ditrysia</taxon>
        <taxon>Noctuoidea</taxon>
        <taxon>Noctuidae</taxon>
        <taxon>Noctuinae</taxon>
        <taxon>Hadenini</taxon>
        <taxon>Mythimna</taxon>
    </lineage>
</organism>
<evidence type="ECO:0000313" key="1">
    <source>
        <dbReference type="EMBL" id="KAJ8723312.1"/>
    </source>
</evidence>
<name>A0ACC2QRK6_9NEOP</name>
<comment type="caution">
    <text evidence="1">The sequence shown here is derived from an EMBL/GenBank/DDBJ whole genome shotgun (WGS) entry which is preliminary data.</text>
</comment>
<reference evidence="1" key="1">
    <citation type="submission" date="2023-03" db="EMBL/GenBank/DDBJ databases">
        <title>Chromosome-level genomes of two armyworms, Mythimna separata and Mythimna loreyi, provide insights into the biosynthesis and reception of sex pheromones.</title>
        <authorList>
            <person name="Zhao H."/>
        </authorList>
    </citation>
    <scope>NUCLEOTIDE SEQUENCE</scope>
    <source>
        <strain evidence="1">BeijingLab</strain>
    </source>
</reference>
<dbReference type="EMBL" id="CM056790">
    <property type="protein sequence ID" value="KAJ8723312.1"/>
    <property type="molecule type" value="Genomic_DNA"/>
</dbReference>
<protein>
    <submittedName>
        <fullName evidence="1">Uncharacterized protein</fullName>
    </submittedName>
</protein>
<evidence type="ECO:0000313" key="2">
    <source>
        <dbReference type="Proteomes" id="UP001231649"/>
    </source>
</evidence>
<accession>A0ACC2QRK6</accession>
<dbReference type="Proteomes" id="UP001231649">
    <property type="component" value="Chromosome 14"/>
</dbReference>
<keyword evidence="2" id="KW-1185">Reference proteome</keyword>
<sequence>MWHISSPFCAEPEELRLLKERLAQVNCKCNLCNTCAPSLRQLSDPFIENIPYTKETETQSEGTENLQADNILKNTHCPSCCMTLSLLRGTFKTLATPVKVLKDEESETLASMFSVDKATDKGYMSQEPIPVLKNVALVSQNSSLTLCDFPTATSSEATMRNTKTNSHPPRRRCLDKVTFRNVHYEYPAKPHDVHNCLCLEDFIDTIRPPIN</sequence>
<gene>
    <name evidence="1" type="ORF">PYW08_003224</name>
</gene>
<proteinExistence type="predicted"/>